<gene>
    <name evidence="1" type="ORF">PIB30_058599</name>
</gene>
<keyword evidence="2" id="KW-1185">Reference proteome</keyword>
<organism evidence="1 2">
    <name type="scientific">Stylosanthes scabra</name>
    <dbReference type="NCBI Taxonomy" id="79078"/>
    <lineage>
        <taxon>Eukaryota</taxon>
        <taxon>Viridiplantae</taxon>
        <taxon>Streptophyta</taxon>
        <taxon>Embryophyta</taxon>
        <taxon>Tracheophyta</taxon>
        <taxon>Spermatophyta</taxon>
        <taxon>Magnoliopsida</taxon>
        <taxon>eudicotyledons</taxon>
        <taxon>Gunneridae</taxon>
        <taxon>Pentapetalae</taxon>
        <taxon>rosids</taxon>
        <taxon>fabids</taxon>
        <taxon>Fabales</taxon>
        <taxon>Fabaceae</taxon>
        <taxon>Papilionoideae</taxon>
        <taxon>50 kb inversion clade</taxon>
        <taxon>dalbergioids sensu lato</taxon>
        <taxon>Dalbergieae</taxon>
        <taxon>Pterocarpus clade</taxon>
        <taxon>Stylosanthes</taxon>
    </lineage>
</organism>
<dbReference type="EMBL" id="JASCZI010151529">
    <property type="protein sequence ID" value="MED6173363.1"/>
    <property type="molecule type" value="Genomic_DNA"/>
</dbReference>
<protein>
    <submittedName>
        <fullName evidence="1">Uncharacterized protein</fullName>
    </submittedName>
</protein>
<evidence type="ECO:0000313" key="1">
    <source>
        <dbReference type="EMBL" id="MED6173363.1"/>
    </source>
</evidence>
<dbReference type="Proteomes" id="UP001341840">
    <property type="component" value="Unassembled WGS sequence"/>
</dbReference>
<proteinExistence type="predicted"/>
<comment type="caution">
    <text evidence="1">The sequence shown here is derived from an EMBL/GenBank/DDBJ whole genome shotgun (WGS) entry which is preliminary data.</text>
</comment>
<sequence length="136" mass="14740">MRRLRHPLNAFGAWERAVDGEEGGEAAEVPSTPSYPADCGHTDPCLSVAAFLDRLSSPLFQQMLEQILVPCKGYRLDFDGTQFDGFQVHLDLNEPVSASSQSFMALGSTPPSAHIPDHGACSYSDSTCVTHTRRAS</sequence>
<evidence type="ECO:0000313" key="2">
    <source>
        <dbReference type="Proteomes" id="UP001341840"/>
    </source>
</evidence>
<reference evidence="1 2" key="1">
    <citation type="journal article" date="2023" name="Plants (Basel)">
        <title>Bridging the Gap: Combining Genomics and Transcriptomics Approaches to Understand Stylosanthes scabra, an Orphan Legume from the Brazilian Caatinga.</title>
        <authorList>
            <person name="Ferreira-Neto J.R.C."/>
            <person name="da Silva M.D."/>
            <person name="Binneck E."/>
            <person name="de Melo N.F."/>
            <person name="da Silva R.H."/>
            <person name="de Melo A.L.T.M."/>
            <person name="Pandolfi V."/>
            <person name="Bustamante F.O."/>
            <person name="Brasileiro-Vidal A.C."/>
            <person name="Benko-Iseppon A.M."/>
        </authorList>
    </citation>
    <scope>NUCLEOTIDE SEQUENCE [LARGE SCALE GENOMIC DNA]</scope>
    <source>
        <tissue evidence="1">Leaves</tissue>
    </source>
</reference>
<name>A0ABU6VMG6_9FABA</name>
<accession>A0ABU6VMG6</accession>